<gene>
    <name evidence="3" type="ORF">SSS_3197</name>
</gene>
<reference evidence="3" key="2">
    <citation type="submission" date="2020-01" db="EMBL/GenBank/DDBJ databases">
        <authorList>
            <person name="Korhonen P.K.K."/>
            <person name="Guangxu M.G."/>
            <person name="Wang T.W."/>
            <person name="Stroehlein A.J.S."/>
            <person name="Young N.D."/>
            <person name="Ang C.-S.A."/>
            <person name="Fernando D.W.F."/>
            <person name="Lu H.L."/>
            <person name="Taylor S.T."/>
            <person name="Ehtesham M.E.M."/>
            <person name="Najaraj S.H.N."/>
            <person name="Harsha G.H.G."/>
            <person name="Madugundu A.M."/>
            <person name="Renuse S.R."/>
            <person name="Holt D.H."/>
            <person name="Pandey A.P."/>
            <person name="Papenfuss A.P."/>
            <person name="Gasser R.B.G."/>
            <person name="Fischer K.F."/>
        </authorList>
    </citation>
    <scope>NUCLEOTIDE SEQUENCE</scope>
    <source>
        <strain evidence="3">SSS_KF_BRIS2020</strain>
    </source>
</reference>
<evidence type="ECO:0000313" key="5">
    <source>
        <dbReference type="Proteomes" id="UP000070412"/>
    </source>
</evidence>
<reference evidence="4" key="3">
    <citation type="submission" date="2022-06" db="UniProtKB">
        <authorList>
            <consortium name="EnsemblMetazoa"/>
        </authorList>
    </citation>
    <scope>IDENTIFICATION</scope>
</reference>
<evidence type="ECO:0000256" key="2">
    <source>
        <dbReference type="SAM" id="MobiDB-lite"/>
    </source>
</evidence>
<dbReference type="InterPro" id="IPR027850">
    <property type="entry name" value="DUF4504"/>
</dbReference>
<dbReference type="EMBL" id="WVUK01000054">
    <property type="protein sequence ID" value="KAF7493878.1"/>
    <property type="molecule type" value="Genomic_DNA"/>
</dbReference>
<dbReference type="EnsemblMetazoa" id="SSS_3197s_mrna">
    <property type="protein sequence ID" value="KAF7493878.1"/>
    <property type="gene ID" value="SSS_3197"/>
</dbReference>
<dbReference type="Proteomes" id="UP000070412">
    <property type="component" value="Unassembled WGS sequence"/>
</dbReference>
<dbReference type="Pfam" id="PF14953">
    <property type="entry name" value="DUF4504"/>
    <property type="match status" value="1"/>
</dbReference>
<protein>
    <submittedName>
        <fullName evidence="3 4">Uncharacterized protein</fullName>
    </submittedName>
</protein>
<dbReference type="PANTHER" id="PTHR31366:SF2">
    <property type="entry name" value="UPF0739 PROTEIN C1ORF74"/>
    <property type="match status" value="1"/>
</dbReference>
<dbReference type="AlphaFoldDB" id="A0A834RCB1"/>
<keyword evidence="5" id="KW-1185">Reference proteome</keyword>
<dbReference type="OrthoDB" id="10056365at2759"/>
<comment type="similarity">
    <text evidence="1">Belongs to the UPF0739 family.</text>
</comment>
<feature type="compositionally biased region" description="Low complexity" evidence="2">
    <location>
        <begin position="78"/>
        <end position="94"/>
    </location>
</feature>
<dbReference type="PANTHER" id="PTHR31366">
    <property type="entry name" value="UPF0739 PROTEIN C1ORF74"/>
    <property type="match status" value="1"/>
</dbReference>
<sequence length="490" mass="57824">MFRCKQNQCLEKILKRNRKRFRAELFSIQIGLKASFIWDLTNLSANKDDDRERCWRQIHREFDSIKIENHLECNRHSNNINRNTTKNNNNNNNKNGDDGEKNFNELNQNQNDNDDADSIDSLPLDRIHVDDRLITLVYLIVENNNHNNKDAEDDDDDDDQTTEILFYGNIDDMIKNIDLALDELDHCDFDLENLGNETQPPKTFVAETDRFHRDHRYDTCFIDVSADLKEPRIIQSIAKRKLRNKTKDYDRNINNDNATNDNGEDDGDVLYRKYSLLHKIKPYLVRNVNERCIRLKFIQNSSERNQELCSERVKQRYDSDSDSEDDVISENGSMRTKNFLDKENIIIVRNCDNYKQLDHLHHCDRNDGYDRADDGFRRSRSNETSSFGDVDLCFVSGILLGYPIIYCNRTPKLGNCLANRNLSNYTVSIKNIPEDSQRSFVLYSFSVPSVFQSHYQHRIEDWFRKLRNKSPIWLQLEMNVRIENHSLILT</sequence>
<evidence type="ECO:0000313" key="4">
    <source>
        <dbReference type="EnsemblMetazoa" id="KAF7493878.1"/>
    </source>
</evidence>
<reference evidence="5" key="1">
    <citation type="journal article" date="2020" name="PLoS Negl. Trop. Dis.">
        <title>High-quality nuclear genome for Sarcoptes scabiei-A critical resource for a neglected parasite.</title>
        <authorList>
            <person name="Korhonen P.K."/>
            <person name="Gasser R.B."/>
            <person name="Ma G."/>
            <person name="Wang T."/>
            <person name="Stroehlein A.J."/>
            <person name="Young N.D."/>
            <person name="Ang C.S."/>
            <person name="Fernando D.D."/>
            <person name="Lu H.C."/>
            <person name="Taylor S."/>
            <person name="Reynolds S.L."/>
            <person name="Mofiz E."/>
            <person name="Najaraj S.H."/>
            <person name="Gowda H."/>
            <person name="Madugundu A."/>
            <person name="Renuse S."/>
            <person name="Holt D."/>
            <person name="Pandey A."/>
            <person name="Papenfuss A.T."/>
            <person name="Fischer K."/>
        </authorList>
    </citation>
    <scope>NUCLEOTIDE SEQUENCE [LARGE SCALE GENOMIC DNA]</scope>
</reference>
<evidence type="ECO:0000313" key="3">
    <source>
        <dbReference type="EMBL" id="KAF7493878.1"/>
    </source>
</evidence>
<feature type="region of interest" description="Disordered" evidence="2">
    <location>
        <begin position="77"/>
        <end position="118"/>
    </location>
</feature>
<evidence type="ECO:0000256" key="1">
    <source>
        <dbReference type="ARBA" id="ARBA00007065"/>
    </source>
</evidence>
<accession>A0A834RCB1</accession>
<organism evidence="3">
    <name type="scientific">Sarcoptes scabiei</name>
    <name type="common">Itch mite</name>
    <name type="synonym">Acarus scabiei</name>
    <dbReference type="NCBI Taxonomy" id="52283"/>
    <lineage>
        <taxon>Eukaryota</taxon>
        <taxon>Metazoa</taxon>
        <taxon>Ecdysozoa</taxon>
        <taxon>Arthropoda</taxon>
        <taxon>Chelicerata</taxon>
        <taxon>Arachnida</taxon>
        <taxon>Acari</taxon>
        <taxon>Acariformes</taxon>
        <taxon>Sarcoptiformes</taxon>
        <taxon>Astigmata</taxon>
        <taxon>Psoroptidia</taxon>
        <taxon>Sarcoptoidea</taxon>
        <taxon>Sarcoptidae</taxon>
        <taxon>Sarcoptinae</taxon>
        <taxon>Sarcoptes</taxon>
    </lineage>
</organism>
<proteinExistence type="inferred from homology"/>
<name>A0A834RCB1_SARSC</name>